<accession>Q0APG6</accession>
<organism evidence="2 3">
    <name type="scientific">Maricaulis maris (strain MCS10)</name>
    <name type="common">Caulobacter maris</name>
    <dbReference type="NCBI Taxonomy" id="394221"/>
    <lineage>
        <taxon>Bacteria</taxon>
        <taxon>Pseudomonadati</taxon>
        <taxon>Pseudomonadota</taxon>
        <taxon>Alphaproteobacteria</taxon>
        <taxon>Maricaulales</taxon>
        <taxon>Maricaulaceae</taxon>
        <taxon>Maricaulis</taxon>
    </lineage>
</organism>
<dbReference type="Proteomes" id="UP000001964">
    <property type="component" value="Chromosome"/>
</dbReference>
<evidence type="ECO:0000313" key="2">
    <source>
        <dbReference type="EMBL" id="ABI65821.1"/>
    </source>
</evidence>
<proteinExistence type="predicted"/>
<feature type="signal peptide" evidence="1">
    <location>
        <begin position="1"/>
        <end position="19"/>
    </location>
</feature>
<dbReference type="AlphaFoldDB" id="Q0APG6"/>
<reference evidence="2 3" key="1">
    <citation type="submission" date="2006-08" db="EMBL/GenBank/DDBJ databases">
        <title>Complete sequence of Maricaulis maris MCS10.</title>
        <authorList>
            <consortium name="US DOE Joint Genome Institute"/>
            <person name="Copeland A."/>
            <person name="Lucas S."/>
            <person name="Lapidus A."/>
            <person name="Barry K."/>
            <person name="Detter J.C."/>
            <person name="Glavina del Rio T."/>
            <person name="Hammon N."/>
            <person name="Israni S."/>
            <person name="Dalin E."/>
            <person name="Tice H."/>
            <person name="Pitluck S."/>
            <person name="Saunders E."/>
            <person name="Brettin T."/>
            <person name="Bruce D."/>
            <person name="Han C."/>
            <person name="Tapia R."/>
            <person name="Gilna P."/>
            <person name="Schmutz J."/>
            <person name="Larimer F."/>
            <person name="Land M."/>
            <person name="Hauser L."/>
            <person name="Kyrpides N."/>
            <person name="Mikhailova N."/>
            <person name="Viollier P."/>
            <person name="Stephens C."/>
            <person name="Richardson P."/>
        </authorList>
    </citation>
    <scope>NUCLEOTIDE SEQUENCE [LARGE SCALE GENOMIC DNA]</scope>
    <source>
        <strain evidence="2 3">MCS10</strain>
    </source>
</reference>
<keyword evidence="1" id="KW-0732">Signal</keyword>
<dbReference type="RefSeq" id="WP_011643468.1">
    <property type="nucleotide sequence ID" value="NC_008347.1"/>
</dbReference>
<gene>
    <name evidence="2" type="ordered locus">Mmar10_1529</name>
</gene>
<dbReference type="OrthoDB" id="7631980at2"/>
<dbReference type="EMBL" id="CP000449">
    <property type="protein sequence ID" value="ABI65821.1"/>
    <property type="molecule type" value="Genomic_DNA"/>
</dbReference>
<keyword evidence="3" id="KW-1185">Reference proteome</keyword>
<sequence precursor="true">MRFLFAVLLSLLLSPLATAPVLARVSPPAESSGGSQEGGRSNRILTLFNLAGSEDEDEVEVEDNDDPRAFTMPTVVAPLSRDGRLTGYAYVQLRVRFADGQNIWDAREAAHYALDAAVRASFRHSISNEDGSGLDNELAVQVWETALREHYGQRAIDHVEIRQADTRILRR</sequence>
<dbReference type="STRING" id="394221.Mmar10_1529"/>
<name>Q0APG6_MARMM</name>
<protein>
    <submittedName>
        <fullName evidence="2">Uncharacterized protein</fullName>
    </submittedName>
</protein>
<evidence type="ECO:0000256" key="1">
    <source>
        <dbReference type="SAM" id="SignalP"/>
    </source>
</evidence>
<dbReference type="KEGG" id="mmr:Mmar10_1529"/>
<dbReference type="HOGENOM" id="CLU_1561107_0_0_5"/>
<evidence type="ECO:0000313" key="3">
    <source>
        <dbReference type="Proteomes" id="UP000001964"/>
    </source>
</evidence>
<feature type="chain" id="PRO_5004168351" evidence="1">
    <location>
        <begin position="20"/>
        <end position="171"/>
    </location>
</feature>